<sequence>NCSWELKVWPKVEELPAPSLDELLRLRLLDPRALCTK</sequence>
<dbReference type="EMBL" id="BARU01025379">
    <property type="protein sequence ID" value="GAH65733.1"/>
    <property type="molecule type" value="Genomic_DNA"/>
</dbReference>
<dbReference type="AlphaFoldDB" id="X1J7I9"/>
<evidence type="ECO:0000313" key="1">
    <source>
        <dbReference type="EMBL" id="GAH65733.1"/>
    </source>
</evidence>
<organism evidence="1">
    <name type="scientific">marine sediment metagenome</name>
    <dbReference type="NCBI Taxonomy" id="412755"/>
    <lineage>
        <taxon>unclassified sequences</taxon>
        <taxon>metagenomes</taxon>
        <taxon>ecological metagenomes</taxon>
    </lineage>
</organism>
<proteinExistence type="predicted"/>
<protein>
    <submittedName>
        <fullName evidence="1">Uncharacterized protein</fullName>
    </submittedName>
</protein>
<name>X1J7I9_9ZZZZ</name>
<gene>
    <name evidence="1" type="ORF">S03H2_40899</name>
</gene>
<reference evidence="1" key="1">
    <citation type="journal article" date="2014" name="Front. Microbiol.">
        <title>High frequency of phylogenetically diverse reductive dehalogenase-homologous genes in deep subseafloor sedimentary metagenomes.</title>
        <authorList>
            <person name="Kawai M."/>
            <person name="Futagami T."/>
            <person name="Toyoda A."/>
            <person name="Takaki Y."/>
            <person name="Nishi S."/>
            <person name="Hori S."/>
            <person name="Arai W."/>
            <person name="Tsubouchi T."/>
            <person name="Morono Y."/>
            <person name="Uchiyama I."/>
            <person name="Ito T."/>
            <person name="Fujiyama A."/>
            <person name="Inagaki F."/>
            <person name="Takami H."/>
        </authorList>
    </citation>
    <scope>NUCLEOTIDE SEQUENCE</scope>
    <source>
        <strain evidence="1">Expedition CK06-06</strain>
    </source>
</reference>
<accession>X1J7I9</accession>
<comment type="caution">
    <text evidence="1">The sequence shown here is derived from an EMBL/GenBank/DDBJ whole genome shotgun (WGS) entry which is preliminary data.</text>
</comment>
<feature type="non-terminal residue" evidence="1">
    <location>
        <position position="1"/>
    </location>
</feature>